<dbReference type="PROSITE" id="PS50089">
    <property type="entry name" value="ZF_RING_2"/>
    <property type="match status" value="1"/>
</dbReference>
<keyword evidence="5" id="KW-0862">Zinc</keyword>
<dbReference type="Proteomes" id="UP001291623">
    <property type="component" value="Unassembled WGS sequence"/>
</dbReference>
<comment type="subcellular location">
    <subcellularLocation>
        <location evidence="1">Membrane</location>
    </subcellularLocation>
</comment>
<sequence>MPIPIQNQESNQNVPKTNQNHPNLNNKPRKLITLFLKCIVMAIFLSLFFLFLLFLGFAALVLLHFLVTSTAFRRRYRRRQRFPARTHLPELPCESYCGSQEGVRDCAICLEEFKEGEFCRKLPDCGHLFHVKCVDSWLIRVLNCPVCRTRVRVGSGNTGSGQGSDEDWKRWWAVGVSG</sequence>
<dbReference type="PANTHER" id="PTHR46539">
    <property type="entry name" value="E3 UBIQUITIN-PROTEIN LIGASE ATL42"/>
    <property type="match status" value="1"/>
</dbReference>
<dbReference type="GO" id="GO:0016020">
    <property type="term" value="C:membrane"/>
    <property type="evidence" value="ECO:0007669"/>
    <property type="project" value="UniProtKB-SubCell"/>
</dbReference>
<evidence type="ECO:0000256" key="7">
    <source>
        <dbReference type="ARBA" id="ARBA00023136"/>
    </source>
</evidence>
<feature type="domain" description="RING-type" evidence="12">
    <location>
        <begin position="106"/>
        <end position="148"/>
    </location>
</feature>
<keyword evidence="14" id="KW-1185">Reference proteome</keyword>
<keyword evidence="7 11" id="KW-0472">Membrane</keyword>
<dbReference type="Gene3D" id="3.30.40.10">
    <property type="entry name" value="Zinc/RING finger domain, C3HC4 (zinc finger)"/>
    <property type="match status" value="1"/>
</dbReference>
<feature type="region of interest" description="Disordered" evidence="10">
    <location>
        <begin position="1"/>
        <end position="22"/>
    </location>
</feature>
<keyword evidence="4 9" id="KW-0863">Zinc-finger</keyword>
<evidence type="ECO:0000256" key="6">
    <source>
        <dbReference type="ARBA" id="ARBA00022989"/>
    </source>
</evidence>
<evidence type="ECO:0000256" key="3">
    <source>
        <dbReference type="ARBA" id="ARBA00022723"/>
    </source>
</evidence>
<dbReference type="GO" id="GO:0008270">
    <property type="term" value="F:zinc ion binding"/>
    <property type="evidence" value="ECO:0007669"/>
    <property type="project" value="UniProtKB-KW"/>
</dbReference>
<evidence type="ECO:0000256" key="8">
    <source>
        <dbReference type="ARBA" id="ARBA00024209"/>
    </source>
</evidence>
<name>A0AAE1SRM9_9SOLA</name>
<keyword evidence="2 11" id="KW-0812">Transmembrane</keyword>
<dbReference type="InterPro" id="IPR001841">
    <property type="entry name" value="Znf_RING"/>
</dbReference>
<dbReference type="SUPFAM" id="SSF57850">
    <property type="entry name" value="RING/U-box"/>
    <property type="match status" value="1"/>
</dbReference>
<evidence type="ECO:0000313" key="13">
    <source>
        <dbReference type="EMBL" id="KAK4374506.1"/>
    </source>
</evidence>
<evidence type="ECO:0000256" key="9">
    <source>
        <dbReference type="PROSITE-ProRule" id="PRU00175"/>
    </source>
</evidence>
<comment type="similarity">
    <text evidence="8">Belongs to the RING-type zinc finger family. ATL subfamily.</text>
</comment>
<dbReference type="EMBL" id="JAVYJV010000003">
    <property type="protein sequence ID" value="KAK4374506.1"/>
    <property type="molecule type" value="Genomic_DNA"/>
</dbReference>
<evidence type="ECO:0000256" key="11">
    <source>
        <dbReference type="SAM" id="Phobius"/>
    </source>
</evidence>
<evidence type="ECO:0000256" key="4">
    <source>
        <dbReference type="ARBA" id="ARBA00022771"/>
    </source>
</evidence>
<evidence type="ECO:0000256" key="5">
    <source>
        <dbReference type="ARBA" id="ARBA00022833"/>
    </source>
</evidence>
<feature type="transmembrane region" description="Helical" evidence="11">
    <location>
        <begin position="34"/>
        <end position="67"/>
    </location>
</feature>
<comment type="caution">
    <text evidence="13">The sequence shown here is derived from an EMBL/GenBank/DDBJ whole genome shotgun (WGS) entry which is preliminary data.</text>
</comment>
<reference evidence="13" key="1">
    <citation type="submission" date="2023-12" db="EMBL/GenBank/DDBJ databases">
        <title>Genome assembly of Anisodus tanguticus.</title>
        <authorList>
            <person name="Wang Y.-J."/>
        </authorList>
    </citation>
    <scope>NUCLEOTIDE SEQUENCE</scope>
    <source>
        <strain evidence="13">KB-2021</strain>
        <tissue evidence="13">Leaf</tissue>
    </source>
</reference>
<keyword evidence="3" id="KW-0479">Metal-binding</keyword>
<gene>
    <name evidence="13" type="ORF">RND71_005183</name>
</gene>
<accession>A0AAE1SRM9</accession>
<evidence type="ECO:0000256" key="2">
    <source>
        <dbReference type="ARBA" id="ARBA00022692"/>
    </source>
</evidence>
<evidence type="ECO:0000313" key="14">
    <source>
        <dbReference type="Proteomes" id="UP001291623"/>
    </source>
</evidence>
<dbReference type="SMART" id="SM00184">
    <property type="entry name" value="RING"/>
    <property type="match status" value="1"/>
</dbReference>
<organism evidence="13 14">
    <name type="scientific">Anisodus tanguticus</name>
    <dbReference type="NCBI Taxonomy" id="243964"/>
    <lineage>
        <taxon>Eukaryota</taxon>
        <taxon>Viridiplantae</taxon>
        <taxon>Streptophyta</taxon>
        <taxon>Embryophyta</taxon>
        <taxon>Tracheophyta</taxon>
        <taxon>Spermatophyta</taxon>
        <taxon>Magnoliopsida</taxon>
        <taxon>eudicotyledons</taxon>
        <taxon>Gunneridae</taxon>
        <taxon>Pentapetalae</taxon>
        <taxon>asterids</taxon>
        <taxon>lamiids</taxon>
        <taxon>Solanales</taxon>
        <taxon>Solanaceae</taxon>
        <taxon>Solanoideae</taxon>
        <taxon>Hyoscyameae</taxon>
        <taxon>Anisodus</taxon>
    </lineage>
</organism>
<protein>
    <recommendedName>
        <fullName evidence="12">RING-type domain-containing protein</fullName>
    </recommendedName>
</protein>
<evidence type="ECO:0000256" key="10">
    <source>
        <dbReference type="SAM" id="MobiDB-lite"/>
    </source>
</evidence>
<dbReference type="AlphaFoldDB" id="A0AAE1SRM9"/>
<dbReference type="Pfam" id="PF13639">
    <property type="entry name" value="zf-RING_2"/>
    <property type="match status" value="1"/>
</dbReference>
<proteinExistence type="inferred from homology"/>
<dbReference type="InterPro" id="IPR013083">
    <property type="entry name" value="Znf_RING/FYVE/PHD"/>
</dbReference>
<keyword evidence="6 11" id="KW-1133">Transmembrane helix</keyword>
<evidence type="ECO:0000256" key="1">
    <source>
        <dbReference type="ARBA" id="ARBA00004370"/>
    </source>
</evidence>
<evidence type="ECO:0000259" key="12">
    <source>
        <dbReference type="PROSITE" id="PS50089"/>
    </source>
</evidence>
<dbReference type="PANTHER" id="PTHR46539:SF9">
    <property type="entry name" value="RING-H2 FINGER PROTEIN ATL56"/>
    <property type="match status" value="1"/>
</dbReference>